<evidence type="ECO:0000313" key="7">
    <source>
        <dbReference type="EMBL" id="SDT12450.1"/>
    </source>
</evidence>
<feature type="active site" evidence="4">
    <location>
        <position position="175"/>
    </location>
</feature>
<feature type="domain" description="6-phosphogluconate dehydrogenase NADP-binding" evidence="5">
    <location>
        <begin position="7"/>
        <end position="166"/>
    </location>
</feature>
<dbReference type="RefSeq" id="WP_091532892.1">
    <property type="nucleotide sequence ID" value="NZ_LT629772.1"/>
</dbReference>
<evidence type="ECO:0000256" key="1">
    <source>
        <dbReference type="ARBA" id="ARBA00009080"/>
    </source>
</evidence>
<organism evidence="7 8">
    <name type="scientific">Microlunatus soli</name>
    <dbReference type="NCBI Taxonomy" id="630515"/>
    <lineage>
        <taxon>Bacteria</taxon>
        <taxon>Bacillati</taxon>
        <taxon>Actinomycetota</taxon>
        <taxon>Actinomycetes</taxon>
        <taxon>Propionibacteriales</taxon>
        <taxon>Propionibacteriaceae</taxon>
        <taxon>Microlunatus</taxon>
    </lineage>
</organism>
<dbReference type="InterPro" id="IPR013328">
    <property type="entry name" value="6PGD_dom2"/>
</dbReference>
<dbReference type="InterPro" id="IPR015815">
    <property type="entry name" value="HIBADH-related"/>
</dbReference>
<dbReference type="InterPro" id="IPR008927">
    <property type="entry name" value="6-PGluconate_DH-like_C_sf"/>
</dbReference>
<dbReference type="InterPro" id="IPR002204">
    <property type="entry name" value="3-OH-isobutyrate_DH-rel_CS"/>
</dbReference>
<name>A0A1H1XTB0_9ACTN</name>
<dbReference type="STRING" id="630515.SAMN04489812_4231"/>
<accession>A0A1H1XTB0</accession>
<dbReference type="EMBL" id="LT629772">
    <property type="protein sequence ID" value="SDT12450.1"/>
    <property type="molecule type" value="Genomic_DNA"/>
</dbReference>
<dbReference type="GO" id="GO:0051287">
    <property type="term" value="F:NAD binding"/>
    <property type="evidence" value="ECO:0007669"/>
    <property type="project" value="InterPro"/>
</dbReference>
<dbReference type="Pfam" id="PF03446">
    <property type="entry name" value="NAD_binding_2"/>
    <property type="match status" value="1"/>
</dbReference>
<evidence type="ECO:0000256" key="4">
    <source>
        <dbReference type="PIRSR" id="PIRSR000103-1"/>
    </source>
</evidence>
<dbReference type="GO" id="GO:0016054">
    <property type="term" value="P:organic acid catabolic process"/>
    <property type="evidence" value="ECO:0007669"/>
    <property type="project" value="UniProtKB-ARBA"/>
</dbReference>
<reference evidence="7 8" key="1">
    <citation type="submission" date="2016-10" db="EMBL/GenBank/DDBJ databases">
        <authorList>
            <person name="de Groot N.N."/>
        </authorList>
    </citation>
    <scope>NUCLEOTIDE SEQUENCE [LARGE SCALE GENOMIC DNA]</scope>
    <source>
        <strain evidence="7 8">DSM 21800</strain>
    </source>
</reference>
<dbReference type="OrthoDB" id="3185659at2"/>
<dbReference type="SUPFAM" id="SSF51735">
    <property type="entry name" value="NAD(P)-binding Rossmann-fold domains"/>
    <property type="match status" value="1"/>
</dbReference>
<dbReference type="InterPro" id="IPR036291">
    <property type="entry name" value="NAD(P)-bd_dom_sf"/>
</dbReference>
<evidence type="ECO:0000256" key="2">
    <source>
        <dbReference type="ARBA" id="ARBA00023002"/>
    </source>
</evidence>
<comment type="similarity">
    <text evidence="1">Belongs to the HIBADH-related family.</text>
</comment>
<dbReference type="PIRSF" id="PIRSF000103">
    <property type="entry name" value="HIBADH"/>
    <property type="match status" value="1"/>
</dbReference>
<keyword evidence="2" id="KW-0560">Oxidoreductase</keyword>
<dbReference type="PANTHER" id="PTHR43060:SF15">
    <property type="entry name" value="3-HYDROXYISOBUTYRATE DEHYDROGENASE-LIKE 1, MITOCHONDRIAL-RELATED"/>
    <property type="match status" value="1"/>
</dbReference>
<dbReference type="AlphaFoldDB" id="A0A1H1XTB0"/>
<dbReference type="Proteomes" id="UP000199103">
    <property type="component" value="Chromosome I"/>
</dbReference>
<dbReference type="PANTHER" id="PTHR43060">
    <property type="entry name" value="3-HYDROXYISOBUTYRATE DEHYDROGENASE-LIKE 1, MITOCHONDRIAL-RELATED"/>
    <property type="match status" value="1"/>
</dbReference>
<evidence type="ECO:0000259" key="6">
    <source>
        <dbReference type="Pfam" id="PF14833"/>
    </source>
</evidence>
<dbReference type="Pfam" id="PF14833">
    <property type="entry name" value="NAD_binding_11"/>
    <property type="match status" value="1"/>
</dbReference>
<proteinExistence type="inferred from homology"/>
<evidence type="ECO:0000259" key="5">
    <source>
        <dbReference type="Pfam" id="PF03446"/>
    </source>
</evidence>
<dbReference type="Gene3D" id="1.10.1040.10">
    <property type="entry name" value="N-(1-d-carboxylethyl)-l-norvaline Dehydrogenase, domain 2"/>
    <property type="match status" value="1"/>
</dbReference>
<keyword evidence="3" id="KW-0520">NAD</keyword>
<dbReference type="PROSITE" id="PS00895">
    <property type="entry name" value="3_HYDROXYISOBUT_DH"/>
    <property type="match status" value="1"/>
</dbReference>
<feature type="domain" description="3-hydroxyisobutyrate dehydrogenase-like NAD-binding" evidence="6">
    <location>
        <begin position="169"/>
        <end position="286"/>
    </location>
</feature>
<evidence type="ECO:0000256" key="3">
    <source>
        <dbReference type="ARBA" id="ARBA00023027"/>
    </source>
</evidence>
<protein>
    <submittedName>
        <fullName evidence="7">2-hydroxy-3-oxopropionate reductase</fullName>
    </submittedName>
</protein>
<keyword evidence="8" id="KW-1185">Reference proteome</keyword>
<dbReference type="SUPFAM" id="SSF48179">
    <property type="entry name" value="6-phosphogluconate dehydrogenase C-terminal domain-like"/>
    <property type="match status" value="1"/>
</dbReference>
<dbReference type="GO" id="GO:0050661">
    <property type="term" value="F:NADP binding"/>
    <property type="evidence" value="ECO:0007669"/>
    <property type="project" value="InterPro"/>
</dbReference>
<dbReference type="InterPro" id="IPR006115">
    <property type="entry name" value="6PGDH_NADP-bd"/>
</dbReference>
<evidence type="ECO:0000313" key="8">
    <source>
        <dbReference type="Proteomes" id="UP000199103"/>
    </source>
</evidence>
<dbReference type="GO" id="GO:0016491">
    <property type="term" value="F:oxidoreductase activity"/>
    <property type="evidence" value="ECO:0007669"/>
    <property type="project" value="UniProtKB-KW"/>
</dbReference>
<dbReference type="InterPro" id="IPR029154">
    <property type="entry name" value="HIBADH-like_NADP-bd"/>
</dbReference>
<dbReference type="Gene3D" id="3.40.50.720">
    <property type="entry name" value="NAD(P)-binding Rossmann-like Domain"/>
    <property type="match status" value="1"/>
</dbReference>
<sequence>MSETGLSIGFIGLGIMGLPMAANLVQGGHRVRGFARSEQTRAKAAEQGIEAVGSTAEAVDGADVVITVLPDSPDVVEVGLGEGGVLGHTAAGVLWIDMSTIDPDTARDLHARSTAQGVRFLDAPVSGGEAGAIEGQLSIMVGGEAEVLESARGLLDLLGTTIVHVGPAGSGQVVKAANQIVVAGNIQILAEALVFLRGQDADLERALEVIGGGLAGSTVLQRKRESLLAGDFRPGFRARLHHKDLGIVQRSARAAGVGLPATALVTQLMQTLVARGDGDLDHSALYAQCAELNAVKP</sequence>
<gene>
    <name evidence="7" type="ORF">SAMN04489812_4231</name>
</gene>